<reference evidence="1 2" key="1">
    <citation type="submission" date="2020-02" db="EMBL/GenBank/DDBJ databases">
        <authorList>
            <person name="Babadi Z.K."/>
            <person name="Risdian C."/>
            <person name="Ebrahimipour G.H."/>
            <person name="Wink J."/>
        </authorList>
    </citation>
    <scope>NUCLEOTIDE SEQUENCE [LARGE SCALE GENOMIC DNA]</scope>
    <source>
        <strain evidence="1 2">ZKHCc1 1396</strain>
    </source>
</reference>
<keyword evidence="2" id="KW-1185">Reference proteome</keyword>
<evidence type="ECO:0000313" key="1">
    <source>
        <dbReference type="EMBL" id="MBE4749696.1"/>
    </source>
</evidence>
<dbReference type="EMBL" id="JAAIYO010000004">
    <property type="protein sequence ID" value="MBE4749696.1"/>
    <property type="molecule type" value="Genomic_DNA"/>
</dbReference>
<accession>A0ABR9PP50</accession>
<gene>
    <name evidence="1" type="ORF">G4177_16145</name>
</gene>
<sequence>MLPSAPAQAGLPVSARSHQVRYFEATVLIGASFARIDTRETVGEVGVDDDSDAEAK</sequence>
<protein>
    <submittedName>
        <fullName evidence="1">Uncharacterized protein</fullName>
    </submittedName>
</protein>
<comment type="caution">
    <text evidence="1">The sequence shown here is derived from an EMBL/GenBank/DDBJ whole genome shotgun (WGS) entry which is preliminary data.</text>
</comment>
<evidence type="ECO:0000313" key="2">
    <source>
        <dbReference type="Proteomes" id="UP001516472"/>
    </source>
</evidence>
<organism evidence="1 2">
    <name type="scientific">Corallococcus soli</name>
    <dbReference type="NCBI Taxonomy" id="2710757"/>
    <lineage>
        <taxon>Bacteria</taxon>
        <taxon>Pseudomonadati</taxon>
        <taxon>Myxococcota</taxon>
        <taxon>Myxococcia</taxon>
        <taxon>Myxococcales</taxon>
        <taxon>Cystobacterineae</taxon>
        <taxon>Myxococcaceae</taxon>
        <taxon>Corallococcus</taxon>
    </lineage>
</organism>
<name>A0ABR9PP50_9BACT</name>
<dbReference type="Proteomes" id="UP001516472">
    <property type="component" value="Unassembled WGS sequence"/>
</dbReference>
<proteinExistence type="predicted"/>
<dbReference type="RefSeq" id="WP_193349135.1">
    <property type="nucleotide sequence ID" value="NZ_CBCSIP010000046.1"/>
</dbReference>